<comment type="caution">
    <text evidence="2">The sequence shown here is derived from an EMBL/GenBank/DDBJ whole genome shotgun (WGS) entry which is preliminary data.</text>
</comment>
<protein>
    <recommendedName>
        <fullName evidence="1">HTH arsR-type domain-containing protein</fullName>
    </recommendedName>
</protein>
<name>D4YKD2_9MICO</name>
<dbReference type="GO" id="GO:0046686">
    <property type="term" value="P:response to cadmium ion"/>
    <property type="evidence" value="ECO:0007669"/>
    <property type="project" value="TreeGrafter"/>
</dbReference>
<dbReference type="Proteomes" id="UP000005714">
    <property type="component" value="Unassembled WGS sequence"/>
</dbReference>
<dbReference type="GO" id="GO:0032791">
    <property type="term" value="F:lead ion binding"/>
    <property type="evidence" value="ECO:0007669"/>
    <property type="project" value="TreeGrafter"/>
</dbReference>
<dbReference type="STRING" id="585530.HMPREF0183_0392"/>
<dbReference type="SMART" id="SM00418">
    <property type="entry name" value="HTH_ARSR"/>
    <property type="match status" value="1"/>
</dbReference>
<dbReference type="InterPro" id="IPR036388">
    <property type="entry name" value="WH-like_DNA-bd_sf"/>
</dbReference>
<dbReference type="GO" id="GO:0097063">
    <property type="term" value="F:cadmium ion sensor activity"/>
    <property type="evidence" value="ECO:0007669"/>
    <property type="project" value="TreeGrafter"/>
</dbReference>
<keyword evidence="3" id="KW-1185">Reference proteome</keyword>
<dbReference type="PROSITE" id="PS50987">
    <property type="entry name" value="HTH_ARSR_2"/>
    <property type="match status" value="1"/>
</dbReference>
<evidence type="ECO:0000259" key="1">
    <source>
        <dbReference type="PROSITE" id="PS50987"/>
    </source>
</evidence>
<dbReference type="CDD" id="cd00090">
    <property type="entry name" value="HTH_ARSR"/>
    <property type="match status" value="1"/>
</dbReference>
<dbReference type="GO" id="GO:0010288">
    <property type="term" value="P:response to lead ion"/>
    <property type="evidence" value="ECO:0007669"/>
    <property type="project" value="TreeGrafter"/>
</dbReference>
<evidence type="ECO:0000313" key="3">
    <source>
        <dbReference type="Proteomes" id="UP000005714"/>
    </source>
</evidence>
<dbReference type="InterPro" id="IPR001845">
    <property type="entry name" value="HTH_ArsR_DNA-bd_dom"/>
</dbReference>
<dbReference type="EMBL" id="ADNU01000012">
    <property type="protein sequence ID" value="EFG48424.1"/>
    <property type="molecule type" value="Genomic_DNA"/>
</dbReference>
<feature type="domain" description="HTH arsR-type" evidence="1">
    <location>
        <begin position="17"/>
        <end position="112"/>
    </location>
</feature>
<accession>D4YKD2</accession>
<dbReference type="GO" id="GO:0003700">
    <property type="term" value="F:DNA-binding transcription factor activity"/>
    <property type="evidence" value="ECO:0007669"/>
    <property type="project" value="InterPro"/>
</dbReference>
<dbReference type="InterPro" id="IPR011991">
    <property type="entry name" value="ArsR-like_HTH"/>
</dbReference>
<dbReference type="InterPro" id="IPR052543">
    <property type="entry name" value="HTH_Metal-responsive_Reg"/>
</dbReference>
<reference evidence="2 3" key="1">
    <citation type="submission" date="2010-04" db="EMBL/GenBank/DDBJ databases">
        <authorList>
            <person name="Qin X."/>
            <person name="Bachman B."/>
            <person name="Battles P."/>
            <person name="Bell A."/>
            <person name="Bess C."/>
            <person name="Bickham C."/>
            <person name="Chaboub L."/>
            <person name="Chen D."/>
            <person name="Coyle M."/>
            <person name="Deiros D.R."/>
            <person name="Dinh H."/>
            <person name="Forbes L."/>
            <person name="Fowler G."/>
            <person name="Francisco L."/>
            <person name="Fu Q."/>
            <person name="Gubbala S."/>
            <person name="Hale W."/>
            <person name="Han Y."/>
            <person name="Hemphill L."/>
            <person name="Highlander S.K."/>
            <person name="Hirani K."/>
            <person name="Hogues M."/>
            <person name="Jackson L."/>
            <person name="Jakkamsetti A."/>
            <person name="Javaid M."/>
            <person name="Jiang H."/>
            <person name="Korchina V."/>
            <person name="Kovar C."/>
            <person name="Lara F."/>
            <person name="Lee S."/>
            <person name="Mata R."/>
            <person name="Mathew T."/>
            <person name="Moen C."/>
            <person name="Morales K."/>
            <person name="Munidasa M."/>
            <person name="Nazareth L."/>
            <person name="Ngo R."/>
            <person name="Nguyen L."/>
            <person name="Okwuonu G."/>
            <person name="Ongeri F."/>
            <person name="Patil S."/>
            <person name="Petrosino J."/>
            <person name="Pham C."/>
            <person name="Pham P."/>
            <person name="Pu L.-L."/>
            <person name="Puazo M."/>
            <person name="Raj R."/>
            <person name="Reid J."/>
            <person name="Rouhana J."/>
            <person name="Saada N."/>
            <person name="Shang Y."/>
            <person name="Simmons D."/>
            <person name="Thornton R."/>
            <person name="Warren J."/>
            <person name="Weissenberger G."/>
            <person name="Zhang J."/>
            <person name="Zhang L."/>
            <person name="Zhou C."/>
            <person name="Zhu D."/>
            <person name="Muzny D."/>
            <person name="Worley K."/>
            <person name="Gibbs R."/>
        </authorList>
    </citation>
    <scope>NUCLEOTIDE SEQUENCE [LARGE SCALE GENOMIC DNA]</scope>
    <source>
        <strain evidence="2 3">ATCC 49030</strain>
    </source>
</reference>
<dbReference type="Pfam" id="PF12840">
    <property type="entry name" value="HTH_20"/>
    <property type="match status" value="1"/>
</dbReference>
<evidence type="ECO:0000313" key="2">
    <source>
        <dbReference type="EMBL" id="EFG48424.1"/>
    </source>
</evidence>
<proteinExistence type="predicted"/>
<dbReference type="GO" id="GO:0003677">
    <property type="term" value="F:DNA binding"/>
    <property type="evidence" value="ECO:0007669"/>
    <property type="project" value="TreeGrafter"/>
</dbReference>
<gene>
    <name evidence="2" type="ORF">HMPREF0183_0392</name>
</gene>
<dbReference type="eggNOG" id="COG0640">
    <property type="taxonomic scope" value="Bacteria"/>
</dbReference>
<dbReference type="InterPro" id="IPR036390">
    <property type="entry name" value="WH_DNA-bd_sf"/>
</dbReference>
<sequence>MDTEQSGVHTERMDTRTFPEALPDISRTAAALADPSRAAMCAALMDGRAWTVGELARYCGLARSTASEHVDLLTARGLVLDVRQGRHRYVRLAGGDIAHVIESLGIVAQSTFDTAHSLRASSATDRARAGRTCYKHLAGRLGVALAEQLQDRGCLTDTWEPTAAGREVLSAWGLPHAQSVTATPCMDSTERRFHLAGPLGKELCTVFFDKGWIERLGASRAVRLTDAGTTALANAGIRLLTAVAS</sequence>
<organism evidence="2 3">
    <name type="scientific">Brevibacterium mcbrellneri ATCC 49030</name>
    <dbReference type="NCBI Taxonomy" id="585530"/>
    <lineage>
        <taxon>Bacteria</taxon>
        <taxon>Bacillati</taxon>
        <taxon>Actinomycetota</taxon>
        <taxon>Actinomycetes</taxon>
        <taxon>Micrococcales</taxon>
        <taxon>Brevibacteriaceae</taxon>
        <taxon>Brevibacterium</taxon>
    </lineage>
</organism>
<dbReference type="Gene3D" id="1.10.10.10">
    <property type="entry name" value="Winged helix-like DNA-binding domain superfamily/Winged helix DNA-binding domain"/>
    <property type="match status" value="1"/>
</dbReference>
<dbReference type="PANTHER" id="PTHR39168">
    <property type="entry name" value="TRANSCRIPTIONAL REGULATOR-RELATED"/>
    <property type="match status" value="1"/>
</dbReference>
<dbReference type="AlphaFoldDB" id="D4YKD2"/>
<dbReference type="SUPFAM" id="SSF46785">
    <property type="entry name" value="Winged helix' DNA-binding domain"/>
    <property type="match status" value="1"/>
</dbReference>
<dbReference type="PANTHER" id="PTHR39168:SF1">
    <property type="entry name" value="TRANSCRIPTIONAL REGULATORY PROTEIN"/>
    <property type="match status" value="1"/>
</dbReference>